<dbReference type="GO" id="GO:0016301">
    <property type="term" value="F:kinase activity"/>
    <property type="evidence" value="ECO:0007669"/>
    <property type="project" value="UniProtKB-KW"/>
</dbReference>
<dbReference type="PANTHER" id="PTHR41299">
    <property type="entry name" value="THIAMINE PYROPHOSPHOKINASE"/>
    <property type="match status" value="1"/>
</dbReference>
<dbReference type="GO" id="GO:0009229">
    <property type="term" value="P:thiamine diphosphate biosynthetic process"/>
    <property type="evidence" value="ECO:0007669"/>
    <property type="project" value="InterPro"/>
</dbReference>
<dbReference type="Pfam" id="PF04265">
    <property type="entry name" value="TPK_B1_binding"/>
    <property type="match status" value="1"/>
</dbReference>
<gene>
    <name evidence="1" type="ORF">CP520_02095</name>
</gene>
<dbReference type="GO" id="GO:0004788">
    <property type="term" value="F:thiamine diphosphokinase activity"/>
    <property type="evidence" value="ECO:0007669"/>
    <property type="project" value="InterPro"/>
</dbReference>
<dbReference type="GO" id="GO:0030975">
    <property type="term" value="F:thiamine binding"/>
    <property type="evidence" value="ECO:0007669"/>
    <property type="project" value="InterPro"/>
</dbReference>
<dbReference type="RefSeq" id="WP_096862824.1">
    <property type="nucleotide sequence ID" value="NZ_CP023668.1"/>
</dbReference>
<dbReference type="Gene3D" id="3.40.50.10240">
    <property type="entry name" value="Thiamin pyrophosphokinase, catalytic domain"/>
    <property type="match status" value="1"/>
</dbReference>
<dbReference type="InterPro" id="IPR007371">
    <property type="entry name" value="TPK_catalytic"/>
</dbReference>
<protein>
    <submittedName>
        <fullName evidence="1">Thiamine pyrophosphokinase</fullName>
    </submittedName>
</protein>
<keyword evidence="1" id="KW-0418">Kinase</keyword>
<dbReference type="AlphaFoldDB" id="A0A291IS51"/>
<dbReference type="GO" id="GO:0005524">
    <property type="term" value="F:ATP binding"/>
    <property type="evidence" value="ECO:0007669"/>
    <property type="project" value="InterPro"/>
</dbReference>
<reference evidence="1 2" key="1">
    <citation type="submission" date="2017-09" db="EMBL/GenBank/DDBJ databases">
        <title>SPAdes assembly of the Mesoplasma lactucae genome.</title>
        <authorList>
            <person name="Knight T.F."/>
            <person name="Rubinstein R."/>
            <person name="Citino T."/>
        </authorList>
    </citation>
    <scope>NUCLEOTIDE SEQUENCE [LARGE SCALE GENOMIC DNA]</scope>
    <source>
        <strain evidence="1 2">831-C4</strain>
    </source>
</reference>
<dbReference type="OrthoDB" id="9804377at2"/>
<sequence length="209" mass="24319">MKNKIALIVTTKTDLNYSYYNSDKFYIVGVERGCLDLIDKNIKIDLAISDFDHVLDGELDLIKSKAKKFIQLKSDKDELDGIAAIEYVNEIIKPESIKFVSKPTKRYDMDFSVLDILNKYHNVEIFNDDSLLKRFEPGENEIIFDNHQDMTYISFFSLENNNHIQLSDLKYEYDGNLDVFSTRCISNAFISYKNPKIKNEKPLIVVMTK</sequence>
<evidence type="ECO:0000313" key="2">
    <source>
        <dbReference type="Proteomes" id="UP000232227"/>
    </source>
</evidence>
<dbReference type="Pfam" id="PF04263">
    <property type="entry name" value="TPK_catalytic"/>
    <property type="match status" value="1"/>
</dbReference>
<dbReference type="InterPro" id="IPR007373">
    <property type="entry name" value="Thiamin_PyroPKinase_B1-bd"/>
</dbReference>
<keyword evidence="1" id="KW-0808">Transferase</keyword>
<dbReference type="InterPro" id="IPR053149">
    <property type="entry name" value="TPK"/>
</dbReference>
<dbReference type="SMART" id="SM00983">
    <property type="entry name" value="TPK_B1_binding"/>
    <property type="match status" value="1"/>
</dbReference>
<dbReference type="PANTHER" id="PTHR41299:SF1">
    <property type="entry name" value="THIAMINE PYROPHOSPHOKINASE"/>
    <property type="match status" value="1"/>
</dbReference>
<dbReference type="EMBL" id="CP023668">
    <property type="protein sequence ID" value="ATG97536.1"/>
    <property type="molecule type" value="Genomic_DNA"/>
</dbReference>
<name>A0A291IS51_9MOLU</name>
<dbReference type="SUPFAM" id="SSF63999">
    <property type="entry name" value="Thiamin pyrophosphokinase, catalytic domain"/>
    <property type="match status" value="1"/>
</dbReference>
<dbReference type="Proteomes" id="UP000232227">
    <property type="component" value="Chromosome"/>
</dbReference>
<dbReference type="InterPro" id="IPR036759">
    <property type="entry name" value="TPK_catalytic_sf"/>
</dbReference>
<proteinExistence type="predicted"/>
<organism evidence="1 2">
    <name type="scientific">Mesoplasma lactucae ATCC 49193</name>
    <dbReference type="NCBI Taxonomy" id="81460"/>
    <lineage>
        <taxon>Bacteria</taxon>
        <taxon>Bacillati</taxon>
        <taxon>Mycoplasmatota</taxon>
        <taxon>Mollicutes</taxon>
        <taxon>Entomoplasmatales</taxon>
        <taxon>Entomoplasmataceae</taxon>
        <taxon>Mesoplasma</taxon>
    </lineage>
</organism>
<dbReference type="KEGG" id="mlac:CP520_02095"/>
<evidence type="ECO:0000313" key="1">
    <source>
        <dbReference type="EMBL" id="ATG97536.1"/>
    </source>
</evidence>
<accession>A0A291IS51</accession>
<keyword evidence="2" id="KW-1185">Reference proteome</keyword>